<dbReference type="GO" id="GO:0004672">
    <property type="term" value="F:protein kinase activity"/>
    <property type="evidence" value="ECO:0007669"/>
    <property type="project" value="InterPro"/>
</dbReference>
<proteinExistence type="predicted"/>
<dbReference type="InterPro" id="IPR011009">
    <property type="entry name" value="Kinase-like_dom_sf"/>
</dbReference>
<organism evidence="2 3">
    <name type="scientific">phocid gammaherpesvirus 3</name>
    <dbReference type="NCBI Taxonomy" id="2560643"/>
    <lineage>
        <taxon>Viruses</taxon>
        <taxon>Duplodnaviria</taxon>
        <taxon>Heunggongvirae</taxon>
        <taxon>Peploviricota</taxon>
        <taxon>Herviviricetes</taxon>
        <taxon>Herpesvirales</taxon>
        <taxon>Orthoherpesviridae</taxon>
        <taxon>Gammaherpesvirinae</taxon>
        <taxon>Percavirus</taxon>
        <taxon>Percavirus phocidgamma3</taxon>
    </lineage>
</organism>
<dbReference type="Gene3D" id="1.10.510.10">
    <property type="entry name" value="Transferase(Phosphotransferase) domain 1"/>
    <property type="match status" value="1"/>
</dbReference>
<dbReference type="InterPro" id="IPR008266">
    <property type="entry name" value="Tyr_kinase_AS"/>
</dbReference>
<evidence type="ECO:0000259" key="1">
    <source>
        <dbReference type="PROSITE" id="PS50011"/>
    </source>
</evidence>
<dbReference type="RefSeq" id="YP_010084492.1">
    <property type="nucleotide sequence ID" value="NC_055139.1"/>
</dbReference>
<dbReference type="GO" id="GO:0005524">
    <property type="term" value="F:ATP binding"/>
    <property type="evidence" value="ECO:0007669"/>
    <property type="project" value="InterPro"/>
</dbReference>
<dbReference type="PROSITE" id="PS00109">
    <property type="entry name" value="PROTEIN_KINASE_TYR"/>
    <property type="match status" value="1"/>
</dbReference>
<accession>A0A0R5ZB31</accession>
<keyword evidence="2" id="KW-0808">Transferase</keyword>
<feature type="domain" description="Protein kinase" evidence="1">
    <location>
        <begin position="76"/>
        <end position="375"/>
    </location>
</feature>
<dbReference type="SMART" id="SM00220">
    <property type="entry name" value="S_TKc"/>
    <property type="match status" value="1"/>
</dbReference>
<evidence type="ECO:0000313" key="3">
    <source>
        <dbReference type="Proteomes" id="UP000296355"/>
    </source>
</evidence>
<name>A0A0R5ZB31_9GAMA</name>
<dbReference type="Proteomes" id="UP000296355">
    <property type="component" value="Segment"/>
</dbReference>
<dbReference type="PROSITE" id="PS50011">
    <property type="entry name" value="PROTEIN_KINASE_DOM"/>
    <property type="match status" value="1"/>
</dbReference>
<dbReference type="GeneID" id="65099483"/>
<protein>
    <submittedName>
        <fullName evidence="2">Virion protein kinase</fullName>
    </submittedName>
</protein>
<dbReference type="InterPro" id="IPR000719">
    <property type="entry name" value="Prot_kinase_dom"/>
</dbReference>
<dbReference type="SUPFAM" id="SSF56112">
    <property type="entry name" value="Protein kinase-like (PK-like)"/>
    <property type="match status" value="1"/>
</dbReference>
<dbReference type="EMBL" id="KP136799">
    <property type="protein sequence ID" value="AJG42961.1"/>
    <property type="molecule type" value="Genomic_DNA"/>
</dbReference>
<reference evidence="2" key="1">
    <citation type="submission" date="2014-11" db="EMBL/GenBank/DDBJ databases">
        <title>Gammaherpesviruses are widespread among seal species in Canada.</title>
        <authorList>
            <person name="Bellehumeur C."/>
            <person name="Nielsen O."/>
            <person name="Measures L."/>
            <person name="Harwood L."/>
            <person name="Boyle B."/>
            <person name="Gagnon C.A."/>
        </authorList>
    </citation>
    <scope>NUCLEOTIDE SEQUENCE [LARGE SCALE GENOMIC DNA]</scope>
    <source>
        <strain evidence="2">FMV04-1493874</strain>
    </source>
</reference>
<sequence length="431" mass="48621">MADKKKTLMELRTLQIPYCPGSSNASQVCQSREINSGCVVSMLLGLEHHLSICEVTSNSIFLRLPNTWKRCNHPTSKIKVSLGSGAYGSVQAVSKFECKKTFTNEISFLHEMITCDLVEIARLRGNLDVKTVNIISVSRVCLPCKEIYFPRMECNLYEFKHWTSENVPKLISGFNGLLDAVMFLNEKCGLFHSDISPCNILVDHCVNPGELGRLVLSDLGLASLHTNNDKICIGIKTARGKTLYKMFYDRGPFLVCKDVFKPACVLFRCIAITSTTKSPTSKLDCSPVDQSMAKIIDVSCLALCLLYAIERLMDIQKRSPTSKFFDACVAEDESPEYYMNCLVPRVVMMEFLSDLWHIDLNIGASSDGVFEHLSLTEHQRATFQSWCRKIRGTYLQDLFFHCSVLLSDPNLKSCFVNLLRFDYFSPCGKQF</sequence>
<keyword evidence="3" id="KW-1185">Reference proteome</keyword>
<evidence type="ECO:0000313" key="2">
    <source>
        <dbReference type="EMBL" id="AJG42961.1"/>
    </source>
</evidence>
<keyword evidence="2" id="KW-0418">Kinase</keyword>
<dbReference type="KEGG" id="vg:65099483"/>